<keyword evidence="1" id="KW-0472">Membrane</keyword>
<evidence type="ECO:0000313" key="2">
    <source>
        <dbReference type="EMBL" id="TWJ15607.1"/>
    </source>
</evidence>
<feature type="transmembrane region" description="Helical" evidence="1">
    <location>
        <begin position="34"/>
        <end position="52"/>
    </location>
</feature>
<dbReference type="AlphaFoldDB" id="A0A562VCQ4"/>
<keyword evidence="3" id="KW-1185">Reference proteome</keyword>
<sequence>MSAQTWSRITAAVVSTATFVFLFLHDSWHADNLFLIPDLLLCAVLAVVAALPSRVATPWLIAGLSLAAGVLLTSVSSYAVRGEFGIASLLGVIACVVAVVLSAHRGRGAVSPAHRTPAP</sequence>
<comment type="caution">
    <text evidence="2">The sequence shown here is derived from an EMBL/GenBank/DDBJ whole genome shotgun (WGS) entry which is preliminary data.</text>
</comment>
<feature type="transmembrane region" description="Helical" evidence="1">
    <location>
        <begin position="9"/>
        <end position="28"/>
    </location>
</feature>
<keyword evidence="1" id="KW-0812">Transmembrane</keyword>
<keyword evidence="1" id="KW-1133">Transmembrane helix</keyword>
<protein>
    <submittedName>
        <fullName evidence="2">Uncharacterized protein</fullName>
    </submittedName>
</protein>
<accession>A0A562VCQ4</accession>
<evidence type="ECO:0000256" key="1">
    <source>
        <dbReference type="SAM" id="Phobius"/>
    </source>
</evidence>
<name>A0A562VCQ4_9ACTN</name>
<feature type="transmembrane region" description="Helical" evidence="1">
    <location>
        <begin position="84"/>
        <end position="103"/>
    </location>
</feature>
<dbReference type="Proteomes" id="UP000321617">
    <property type="component" value="Unassembled WGS sequence"/>
</dbReference>
<gene>
    <name evidence="2" type="ORF">LX16_1318</name>
</gene>
<evidence type="ECO:0000313" key="3">
    <source>
        <dbReference type="Proteomes" id="UP000321617"/>
    </source>
</evidence>
<reference evidence="2 3" key="1">
    <citation type="journal article" date="2013" name="Stand. Genomic Sci.">
        <title>Genomic Encyclopedia of Type Strains, Phase I: The one thousand microbial genomes (KMG-I) project.</title>
        <authorList>
            <person name="Kyrpides N.C."/>
            <person name="Woyke T."/>
            <person name="Eisen J.A."/>
            <person name="Garrity G."/>
            <person name="Lilburn T.G."/>
            <person name="Beck B.J."/>
            <person name="Whitman W.B."/>
            <person name="Hugenholtz P."/>
            <person name="Klenk H.P."/>
        </authorList>
    </citation>
    <scope>NUCLEOTIDE SEQUENCE [LARGE SCALE GENOMIC DNA]</scope>
    <source>
        <strain evidence="2 3">DSM 45044</strain>
    </source>
</reference>
<feature type="transmembrane region" description="Helical" evidence="1">
    <location>
        <begin position="59"/>
        <end position="78"/>
    </location>
</feature>
<organism evidence="2 3">
    <name type="scientific">Stackebrandtia albiflava</name>
    <dbReference type="NCBI Taxonomy" id="406432"/>
    <lineage>
        <taxon>Bacteria</taxon>
        <taxon>Bacillati</taxon>
        <taxon>Actinomycetota</taxon>
        <taxon>Actinomycetes</taxon>
        <taxon>Glycomycetales</taxon>
        <taxon>Glycomycetaceae</taxon>
        <taxon>Stackebrandtia</taxon>
    </lineage>
</organism>
<dbReference type="EMBL" id="VLLL01000005">
    <property type="protein sequence ID" value="TWJ15607.1"/>
    <property type="molecule type" value="Genomic_DNA"/>
</dbReference>
<dbReference type="OrthoDB" id="4557591at2"/>
<dbReference type="RefSeq" id="WP_147134571.1">
    <property type="nucleotide sequence ID" value="NZ_BAABIJ010000001.1"/>
</dbReference>
<proteinExistence type="predicted"/>